<accession>A0AAD2G5R9</accession>
<feature type="compositionally biased region" description="Polar residues" evidence="1">
    <location>
        <begin position="106"/>
        <end position="117"/>
    </location>
</feature>
<protein>
    <submittedName>
        <fullName evidence="2">Uncharacterized protein</fullName>
    </submittedName>
</protein>
<evidence type="ECO:0000313" key="2">
    <source>
        <dbReference type="EMBL" id="CAJ1963656.1"/>
    </source>
</evidence>
<feature type="region of interest" description="Disordered" evidence="1">
    <location>
        <begin position="106"/>
        <end position="132"/>
    </location>
</feature>
<dbReference type="EMBL" id="CAKOGP040002157">
    <property type="protein sequence ID" value="CAJ1963656.1"/>
    <property type="molecule type" value="Genomic_DNA"/>
</dbReference>
<keyword evidence="3" id="KW-1185">Reference proteome</keyword>
<evidence type="ECO:0000256" key="1">
    <source>
        <dbReference type="SAM" id="MobiDB-lite"/>
    </source>
</evidence>
<proteinExistence type="predicted"/>
<dbReference type="Proteomes" id="UP001295423">
    <property type="component" value="Unassembled WGS sequence"/>
</dbReference>
<comment type="caution">
    <text evidence="2">The sequence shown here is derived from an EMBL/GenBank/DDBJ whole genome shotgun (WGS) entry which is preliminary data.</text>
</comment>
<name>A0AAD2G5R9_9STRA</name>
<evidence type="ECO:0000313" key="3">
    <source>
        <dbReference type="Proteomes" id="UP001295423"/>
    </source>
</evidence>
<sequence>MRWAKKIRNNYHSDCMAVLKTITSRYRVFFSSEESVLAEFRNLTFDPGPGNSHSSIAYQNQVSYRVVKRKCGVSSSPSIEHELAHQIKLLGNIVQDSSALGKVGMRSNQGPSVSNRSHWLPGQPNALDGEDNSTRKQLEETPMDFLISNLMEFHKEPSFRKRIESQLDNMATCYHLCRLTLKGLPGKQVVNYSFKLTESARSRQDFLDILAGLCLLVPTLDSCNKSFRNNYYDHADGIKKLRDLAIQNALNQRHKEKDNCAISTAILSLNKLSSSRWTLNGQIGKDRGRQYVLLRAFVFQSWLQSATLDHLRLVVLAGIHGGPQNIPKELTRSRIAASDQVAKTIESQGVLESIDTDFLALNVEKRKKFTMFESNSIYSPPKEVVHVPPLSLLPNSTPTLVETCDHTGTKLLKLYDVASNDALWKALDLRMATNQDVSSMFTSVYQMNLPDGSEILANLAAMECYSTGRLHEFRHGRWTGEPNQLPPDRAGTFHFIGASDQRYIHQNNHFSVVRRDDPIFIRHRQHAAVGGSGNDLEDLCQMARAVVYYCGKKGIKPDLKRSHVESTDCIIPASHQYRIDVGCIGQAYDGKDAPKTVVGKDFLDEIEKDKRFNVDTVRHTMGHTALLSWLCMVDLQEEAGGPPLAPDKIRYEQFAKPLRDYLGIEGNTFRGENITVVVGVLSPNHDGCIKHFDLQNDWRPGYDRTGAFNAVVVDKGNTMALHIQVIVNFRRKVGDHTQQYSRGARYCGANINTYIGTLNQNYVSIFESTTRNPPSAFDRQNFYLDDRLKYEDTVIHSTKELTITKPMIKPVIGPSRIFSLSMFIEPIFLLKDTLAYDQLLELCFAATFSNNPYWFHHILMQLVDLHKSNNDSFQFSDHPFQDWMLATIKTFSVDSEDQRGQFKWQNSVDKRFSPCGGNLPVAFGCYPSVPKELKMKGADKLNEIVSVLFDYSDWIDGLANCGHGCDPIHDMPLLDVKAKMQSVVDDIANKWGGLVQSGPHLRQLAFPVKGCASYNHLSQTNGDSPSETVLGIDEKDHDRCMQMIASSFGRRYYRDETETLLCESMHSRHLHVSDWFIKGGTLYDITEGGIVLFKRHCEIVRQMLGDISNTVSEGNYKVRMPFGWEASHKLPAHAHEDAYFYRVGDKEYKSGTEFKTMDDTNDPTNKVAAGKSIVQLGPSYDKLFDYFRDLGFDFGMMTSRRGSFTSPRATIFARHRDKDFFSTGVAFLPIAETFWTVIAGVADSNDQSREFYEDWLPSMMNEERKSINLFLNGFGEVKSIYKCDNCVSSPNLYLPSTHNPVIRLLQIEYMNHYHLEGQYKTAGT</sequence>
<organism evidence="2 3">
    <name type="scientific">Cylindrotheca closterium</name>
    <dbReference type="NCBI Taxonomy" id="2856"/>
    <lineage>
        <taxon>Eukaryota</taxon>
        <taxon>Sar</taxon>
        <taxon>Stramenopiles</taxon>
        <taxon>Ochrophyta</taxon>
        <taxon>Bacillariophyta</taxon>
        <taxon>Bacillariophyceae</taxon>
        <taxon>Bacillariophycidae</taxon>
        <taxon>Bacillariales</taxon>
        <taxon>Bacillariaceae</taxon>
        <taxon>Cylindrotheca</taxon>
    </lineage>
</organism>
<gene>
    <name evidence="2" type="ORF">CYCCA115_LOCUS20263</name>
</gene>
<reference evidence="2" key="1">
    <citation type="submission" date="2023-08" db="EMBL/GenBank/DDBJ databases">
        <authorList>
            <person name="Audoor S."/>
            <person name="Bilcke G."/>
        </authorList>
    </citation>
    <scope>NUCLEOTIDE SEQUENCE</scope>
</reference>